<dbReference type="InterPro" id="IPR036271">
    <property type="entry name" value="Tet_transcr_reg_TetR-rel_C_sf"/>
</dbReference>
<dbReference type="PRINTS" id="PR00455">
    <property type="entry name" value="HTHTETR"/>
</dbReference>
<evidence type="ECO:0000259" key="5">
    <source>
        <dbReference type="PROSITE" id="PS50977"/>
    </source>
</evidence>
<keyword evidence="7" id="KW-1185">Reference proteome</keyword>
<evidence type="ECO:0000256" key="3">
    <source>
        <dbReference type="ARBA" id="ARBA00023163"/>
    </source>
</evidence>
<comment type="caution">
    <text evidence="6">The sequence shown here is derived from an EMBL/GenBank/DDBJ whole genome shotgun (WGS) entry which is preliminary data.</text>
</comment>
<dbReference type="Gene3D" id="1.10.357.10">
    <property type="entry name" value="Tetracycline Repressor, domain 2"/>
    <property type="match status" value="1"/>
</dbReference>
<evidence type="ECO:0000256" key="2">
    <source>
        <dbReference type="ARBA" id="ARBA00023125"/>
    </source>
</evidence>
<dbReference type="PANTHER" id="PTHR47506:SF1">
    <property type="entry name" value="HTH-TYPE TRANSCRIPTIONAL REGULATOR YJDC"/>
    <property type="match status" value="1"/>
</dbReference>
<evidence type="ECO:0000256" key="4">
    <source>
        <dbReference type="PROSITE-ProRule" id="PRU00335"/>
    </source>
</evidence>
<reference evidence="6 7" key="1">
    <citation type="submission" date="2015-12" db="EMBL/GenBank/DDBJ databases">
        <authorList>
            <person name="Tarr C.L."/>
            <person name="Gladney L.M."/>
        </authorList>
    </citation>
    <scope>NUCLEOTIDE SEQUENCE [LARGE SCALE GENOMIC DNA]</scope>
    <source>
        <strain evidence="6 7">1048-83</strain>
    </source>
</reference>
<dbReference type="Proteomes" id="UP000075609">
    <property type="component" value="Unassembled WGS sequence"/>
</dbReference>
<sequence length="192" mass="22385">MDKKTHLAETALELFYLSGVANIGVNEVSSKSQISKRTLYKYFDTKESLILETLRLRHERFCYWLNRQLMDSESNEQLIERLFEGLDRWFCSMDPQLGDFRGCYFINTSAEYGDHTHPISVMCKKHKDEVRRIIEKHLPEPNETLLTLLCLLKEGAITSAFVNHDSNAAMKALMILKQTSFIRDNDQCTIQR</sequence>
<evidence type="ECO:0000313" key="7">
    <source>
        <dbReference type="Proteomes" id="UP000075609"/>
    </source>
</evidence>
<gene>
    <name evidence="6" type="ORF">ATY35_16945</name>
</gene>
<evidence type="ECO:0000256" key="1">
    <source>
        <dbReference type="ARBA" id="ARBA00023015"/>
    </source>
</evidence>
<dbReference type="InterPro" id="IPR009057">
    <property type="entry name" value="Homeodomain-like_sf"/>
</dbReference>
<dbReference type="PROSITE" id="PS50977">
    <property type="entry name" value="HTH_TETR_2"/>
    <property type="match status" value="1"/>
</dbReference>
<keyword evidence="1" id="KW-0805">Transcription regulation</keyword>
<proteinExistence type="predicted"/>
<feature type="DNA-binding region" description="H-T-H motif" evidence="4">
    <location>
        <begin position="24"/>
        <end position="43"/>
    </location>
</feature>
<organism evidence="6 7">
    <name type="scientific">Vibrio cidicii</name>
    <dbReference type="NCBI Taxonomy" id="1763883"/>
    <lineage>
        <taxon>Bacteria</taxon>
        <taxon>Pseudomonadati</taxon>
        <taxon>Pseudomonadota</taxon>
        <taxon>Gammaproteobacteria</taxon>
        <taxon>Vibrionales</taxon>
        <taxon>Vibrionaceae</taxon>
        <taxon>Vibrio</taxon>
    </lineage>
</organism>
<evidence type="ECO:0000313" key="6">
    <source>
        <dbReference type="EMBL" id="KYN85055.1"/>
    </source>
</evidence>
<dbReference type="PANTHER" id="PTHR47506">
    <property type="entry name" value="TRANSCRIPTIONAL REGULATORY PROTEIN"/>
    <property type="match status" value="1"/>
</dbReference>
<dbReference type="Pfam" id="PF00440">
    <property type="entry name" value="TetR_N"/>
    <property type="match status" value="1"/>
</dbReference>
<name>A0ABR5VZS9_9VIBR</name>
<keyword evidence="3" id="KW-0804">Transcription</keyword>
<accession>A0ABR5VZS9</accession>
<dbReference type="SUPFAM" id="SSF48498">
    <property type="entry name" value="Tetracyclin repressor-like, C-terminal domain"/>
    <property type="match status" value="1"/>
</dbReference>
<dbReference type="InterPro" id="IPR001647">
    <property type="entry name" value="HTH_TetR"/>
</dbReference>
<dbReference type="EMBL" id="LOBP01000152">
    <property type="protein sequence ID" value="KYN85055.1"/>
    <property type="molecule type" value="Genomic_DNA"/>
</dbReference>
<protein>
    <submittedName>
        <fullName evidence="6">Transcriptional regulator</fullName>
    </submittedName>
</protein>
<keyword evidence="2 4" id="KW-0238">DNA-binding</keyword>
<dbReference type="SUPFAM" id="SSF46689">
    <property type="entry name" value="Homeodomain-like"/>
    <property type="match status" value="1"/>
</dbReference>
<feature type="domain" description="HTH tetR-type" evidence="5">
    <location>
        <begin position="1"/>
        <end position="61"/>
    </location>
</feature>
<dbReference type="RefSeq" id="WP_061900298.1">
    <property type="nucleotide sequence ID" value="NZ_CAXYEW010000033.1"/>
</dbReference>